<dbReference type="GO" id="GO:0016020">
    <property type="term" value="C:membrane"/>
    <property type="evidence" value="ECO:0007669"/>
    <property type="project" value="TreeGrafter"/>
</dbReference>
<evidence type="ECO:0000256" key="8">
    <source>
        <dbReference type="SAM" id="Phobius"/>
    </source>
</evidence>
<dbReference type="FunFam" id="1.20.1250.20:FF:000286">
    <property type="entry name" value="MFS efflux transporter"/>
    <property type="match status" value="1"/>
</dbReference>
<comment type="subcellular location">
    <subcellularLocation>
        <location evidence="1">Endomembrane system</location>
        <topology evidence="1">Multi-pass membrane protein</topology>
    </subcellularLocation>
</comment>
<keyword evidence="11" id="KW-1185">Reference proteome</keyword>
<evidence type="ECO:0000256" key="4">
    <source>
        <dbReference type="ARBA" id="ARBA00022692"/>
    </source>
</evidence>
<feature type="transmembrane region" description="Helical" evidence="8">
    <location>
        <begin position="190"/>
        <end position="210"/>
    </location>
</feature>
<evidence type="ECO:0000256" key="3">
    <source>
        <dbReference type="ARBA" id="ARBA00022448"/>
    </source>
</evidence>
<feature type="transmembrane region" description="Helical" evidence="8">
    <location>
        <begin position="252"/>
        <end position="275"/>
    </location>
</feature>
<dbReference type="InterPro" id="IPR011701">
    <property type="entry name" value="MFS"/>
</dbReference>
<sequence>MASTSNNNENSPLLHNHEINNSGTPKPAQSNTALPMFKIAAAMYSFSLLGLFASSIGALIPLLSSHYSLSDIHVSLLFLAGPTGYILAAQASSLIHFHLGQRGIAFLGPVFQVAAASLIAIRPKFGWVCFGFAVNGLGTGLLDGSWCAWAGGMEGGNVVSGFLHGGYSVGGAGGPFLVTLMVEKGWAWWSWYWVLVMLSVIDFVVLLSAFSTSTASVYRQNEQSALLTSILQPENHSPTTKLDAKAIFRYPATWLCAAYFLSYVGTETAVSGWVVSFMLRNRNATPYLASLCSSGFWIGMAVGRLVLGFFTERIGVRRAVVLYFLCAIGLEILFAALSFPLSSIILMTMLGSIMGPLFPSGVVVLTRLLPGELHIATVSFVSSLGQVGGAFLPFAIGAVVQSLGIGVFQYAILAQTVLALVVWVVFARVRPRTTALGSVARERDGTRHADSRDD</sequence>
<feature type="transmembrane region" description="Helical" evidence="8">
    <location>
        <begin position="287"/>
        <end position="307"/>
    </location>
</feature>
<feature type="transmembrane region" description="Helical" evidence="8">
    <location>
        <begin position="72"/>
        <end position="91"/>
    </location>
</feature>
<keyword evidence="5 8" id="KW-1133">Transmembrane helix</keyword>
<dbReference type="InterPro" id="IPR051788">
    <property type="entry name" value="MFS_Transporter"/>
</dbReference>
<dbReference type="AlphaFoldDB" id="A0A6A5Q8L1"/>
<dbReference type="PANTHER" id="PTHR23514:SF3">
    <property type="entry name" value="BYPASS OF STOP CODON PROTEIN 6"/>
    <property type="match status" value="1"/>
</dbReference>
<dbReference type="Proteomes" id="UP000800096">
    <property type="component" value="Unassembled WGS sequence"/>
</dbReference>
<feature type="transmembrane region" description="Helical" evidence="8">
    <location>
        <begin position="319"/>
        <end position="338"/>
    </location>
</feature>
<feature type="transmembrane region" description="Helical" evidence="8">
    <location>
        <begin position="103"/>
        <end position="121"/>
    </location>
</feature>
<feature type="transmembrane region" description="Helical" evidence="8">
    <location>
        <begin position="407"/>
        <end position="426"/>
    </location>
</feature>
<evidence type="ECO:0000256" key="1">
    <source>
        <dbReference type="ARBA" id="ARBA00004127"/>
    </source>
</evidence>
<protein>
    <submittedName>
        <fullName evidence="10">Major facilitator superfamily domain-containing protein</fullName>
    </submittedName>
</protein>
<evidence type="ECO:0000256" key="5">
    <source>
        <dbReference type="ARBA" id="ARBA00022989"/>
    </source>
</evidence>
<feature type="domain" description="Major facilitator superfamily (MFS) profile" evidence="9">
    <location>
        <begin position="38"/>
        <end position="434"/>
    </location>
</feature>
<keyword evidence="6 8" id="KW-0472">Membrane</keyword>
<dbReference type="SUPFAM" id="SSF103473">
    <property type="entry name" value="MFS general substrate transporter"/>
    <property type="match status" value="1"/>
</dbReference>
<dbReference type="PANTHER" id="PTHR23514">
    <property type="entry name" value="BYPASS OF STOP CODON PROTEIN 6"/>
    <property type="match status" value="1"/>
</dbReference>
<dbReference type="GO" id="GO:0012505">
    <property type="term" value="C:endomembrane system"/>
    <property type="evidence" value="ECO:0007669"/>
    <property type="project" value="UniProtKB-SubCell"/>
</dbReference>
<name>A0A6A5Q8L1_AMPQU</name>
<feature type="transmembrane region" description="Helical" evidence="8">
    <location>
        <begin position="344"/>
        <end position="366"/>
    </location>
</feature>
<keyword evidence="3" id="KW-0813">Transport</keyword>
<dbReference type="Gene3D" id="1.20.1250.20">
    <property type="entry name" value="MFS general substrate transporter like domains"/>
    <property type="match status" value="2"/>
</dbReference>
<dbReference type="OrthoDB" id="413079at2759"/>
<evidence type="ECO:0000313" key="10">
    <source>
        <dbReference type="EMBL" id="KAF1911692.1"/>
    </source>
</evidence>
<feature type="transmembrane region" description="Helical" evidence="8">
    <location>
        <begin position="39"/>
        <end position="60"/>
    </location>
</feature>
<evidence type="ECO:0000256" key="7">
    <source>
        <dbReference type="SAM" id="MobiDB-lite"/>
    </source>
</evidence>
<dbReference type="InterPro" id="IPR020846">
    <property type="entry name" value="MFS_dom"/>
</dbReference>
<dbReference type="InterPro" id="IPR036259">
    <property type="entry name" value="MFS_trans_sf"/>
</dbReference>
<dbReference type="GO" id="GO:0022857">
    <property type="term" value="F:transmembrane transporter activity"/>
    <property type="evidence" value="ECO:0007669"/>
    <property type="project" value="InterPro"/>
</dbReference>
<feature type="region of interest" description="Disordered" evidence="7">
    <location>
        <begin position="1"/>
        <end position="27"/>
    </location>
</feature>
<reference evidence="10" key="1">
    <citation type="journal article" date="2020" name="Stud. Mycol.">
        <title>101 Dothideomycetes genomes: a test case for predicting lifestyles and emergence of pathogens.</title>
        <authorList>
            <person name="Haridas S."/>
            <person name="Albert R."/>
            <person name="Binder M."/>
            <person name="Bloem J."/>
            <person name="Labutti K."/>
            <person name="Salamov A."/>
            <person name="Andreopoulos B."/>
            <person name="Baker S."/>
            <person name="Barry K."/>
            <person name="Bills G."/>
            <person name="Bluhm B."/>
            <person name="Cannon C."/>
            <person name="Castanera R."/>
            <person name="Culley D."/>
            <person name="Daum C."/>
            <person name="Ezra D."/>
            <person name="Gonzalez J."/>
            <person name="Henrissat B."/>
            <person name="Kuo A."/>
            <person name="Liang C."/>
            <person name="Lipzen A."/>
            <person name="Lutzoni F."/>
            <person name="Magnuson J."/>
            <person name="Mondo S."/>
            <person name="Nolan M."/>
            <person name="Ohm R."/>
            <person name="Pangilinan J."/>
            <person name="Park H.-J."/>
            <person name="Ramirez L."/>
            <person name="Alfaro M."/>
            <person name="Sun H."/>
            <person name="Tritt A."/>
            <person name="Yoshinaga Y."/>
            <person name="Zwiers L.-H."/>
            <person name="Turgeon B."/>
            <person name="Goodwin S."/>
            <person name="Spatafora J."/>
            <person name="Crous P."/>
            <person name="Grigoriev I."/>
        </authorList>
    </citation>
    <scope>NUCLEOTIDE SEQUENCE</scope>
    <source>
        <strain evidence="10">HMLAC05119</strain>
    </source>
</reference>
<feature type="transmembrane region" description="Helical" evidence="8">
    <location>
        <begin position="378"/>
        <end position="401"/>
    </location>
</feature>
<keyword evidence="4 8" id="KW-0812">Transmembrane</keyword>
<dbReference type="EMBL" id="ML979142">
    <property type="protein sequence ID" value="KAF1911692.1"/>
    <property type="molecule type" value="Genomic_DNA"/>
</dbReference>
<proteinExistence type="inferred from homology"/>
<evidence type="ECO:0000256" key="6">
    <source>
        <dbReference type="ARBA" id="ARBA00023136"/>
    </source>
</evidence>
<accession>A0A6A5Q8L1</accession>
<dbReference type="PROSITE" id="PS50850">
    <property type="entry name" value="MFS"/>
    <property type="match status" value="1"/>
</dbReference>
<dbReference type="Pfam" id="PF07690">
    <property type="entry name" value="MFS_1"/>
    <property type="match status" value="1"/>
</dbReference>
<evidence type="ECO:0000259" key="9">
    <source>
        <dbReference type="PROSITE" id="PS50850"/>
    </source>
</evidence>
<gene>
    <name evidence="10" type="ORF">BDU57DRAFT_460343</name>
</gene>
<evidence type="ECO:0000256" key="2">
    <source>
        <dbReference type="ARBA" id="ARBA00008335"/>
    </source>
</evidence>
<evidence type="ECO:0000313" key="11">
    <source>
        <dbReference type="Proteomes" id="UP000800096"/>
    </source>
</evidence>
<organism evidence="10 11">
    <name type="scientific">Ampelomyces quisqualis</name>
    <name type="common">Powdery mildew agent</name>
    <dbReference type="NCBI Taxonomy" id="50730"/>
    <lineage>
        <taxon>Eukaryota</taxon>
        <taxon>Fungi</taxon>
        <taxon>Dikarya</taxon>
        <taxon>Ascomycota</taxon>
        <taxon>Pezizomycotina</taxon>
        <taxon>Dothideomycetes</taxon>
        <taxon>Pleosporomycetidae</taxon>
        <taxon>Pleosporales</taxon>
        <taxon>Pleosporineae</taxon>
        <taxon>Phaeosphaeriaceae</taxon>
        <taxon>Ampelomyces</taxon>
    </lineage>
</organism>
<comment type="similarity">
    <text evidence="2">Belongs to the major facilitator superfamily.</text>
</comment>